<dbReference type="Pfam" id="PF07045">
    <property type="entry name" value="DUF1330"/>
    <property type="match status" value="1"/>
</dbReference>
<feature type="domain" description="DUF1330" evidence="1">
    <location>
        <begin position="4"/>
        <end position="90"/>
    </location>
</feature>
<dbReference type="AlphaFoldDB" id="A0A066RSG4"/>
<gene>
    <name evidence="2" type="ORF">EA58_01255</name>
</gene>
<evidence type="ECO:0000259" key="1">
    <source>
        <dbReference type="Pfam" id="PF07045"/>
    </source>
</evidence>
<name>A0A066RSG4_9GAMM</name>
<dbReference type="Proteomes" id="UP000027192">
    <property type="component" value="Unassembled WGS sequence"/>
</dbReference>
<proteinExistence type="predicted"/>
<evidence type="ECO:0000313" key="2">
    <source>
        <dbReference type="EMBL" id="KDM93269.1"/>
    </source>
</evidence>
<sequence>MYEMIVGLDVSDNEGYANYRHAMTPILSAYGGSFGYDFQVSEVLLSQVSEPINRVFTIRFPNELQKNKFFQDPDYVKVKEQFFSQSVRHTTMIARYDSDAS</sequence>
<dbReference type="RefSeq" id="WP_036747982.1">
    <property type="nucleotide sequence ID" value="NZ_JAGSGC010000011.1"/>
</dbReference>
<organism evidence="2 3">
    <name type="scientific">Photobacterium galatheae</name>
    <dbReference type="NCBI Taxonomy" id="1654360"/>
    <lineage>
        <taxon>Bacteria</taxon>
        <taxon>Pseudomonadati</taxon>
        <taxon>Pseudomonadota</taxon>
        <taxon>Gammaproteobacteria</taxon>
        <taxon>Vibrionales</taxon>
        <taxon>Vibrionaceae</taxon>
        <taxon>Photobacterium</taxon>
    </lineage>
</organism>
<dbReference type="InterPro" id="IPR011008">
    <property type="entry name" value="Dimeric_a/b-barrel"/>
</dbReference>
<dbReference type="EMBL" id="JMIB01000003">
    <property type="protein sequence ID" value="KDM93269.1"/>
    <property type="molecule type" value="Genomic_DNA"/>
</dbReference>
<dbReference type="OrthoDB" id="5296554at2"/>
<keyword evidence="3" id="KW-1185">Reference proteome</keyword>
<dbReference type="InterPro" id="IPR010753">
    <property type="entry name" value="DUF1330"/>
</dbReference>
<protein>
    <recommendedName>
        <fullName evidence="1">DUF1330 domain-containing protein</fullName>
    </recommendedName>
</protein>
<dbReference type="Gene3D" id="3.30.70.100">
    <property type="match status" value="1"/>
</dbReference>
<evidence type="ECO:0000313" key="3">
    <source>
        <dbReference type="Proteomes" id="UP000027192"/>
    </source>
</evidence>
<accession>A0A066RSG4</accession>
<comment type="caution">
    <text evidence="2">The sequence shown here is derived from an EMBL/GenBank/DDBJ whole genome shotgun (WGS) entry which is preliminary data.</text>
</comment>
<reference evidence="2 3" key="1">
    <citation type="submission" date="2014-04" db="EMBL/GenBank/DDBJ databases">
        <title>Draft genome sequence of Photobacterium halotolerans S2753: a solonamide, ngercheumicin and holomycin producer.</title>
        <authorList>
            <person name="Machado H.R."/>
            <person name="Gram L."/>
        </authorList>
    </citation>
    <scope>NUCLEOTIDE SEQUENCE [LARGE SCALE GENOMIC DNA]</scope>
    <source>
        <strain evidence="2 3">S2753</strain>
    </source>
</reference>
<dbReference type="STRING" id="1654360.EA58_01255"/>
<dbReference type="SUPFAM" id="SSF54909">
    <property type="entry name" value="Dimeric alpha+beta barrel"/>
    <property type="match status" value="1"/>
</dbReference>